<dbReference type="AlphaFoldDB" id="A0A026WSC4"/>
<dbReference type="Pfam" id="PF16087">
    <property type="entry name" value="DUF4817"/>
    <property type="match status" value="1"/>
</dbReference>
<organism evidence="2 3">
    <name type="scientific">Ooceraea biroi</name>
    <name type="common">Clonal raider ant</name>
    <name type="synonym">Cerapachys biroi</name>
    <dbReference type="NCBI Taxonomy" id="2015173"/>
    <lineage>
        <taxon>Eukaryota</taxon>
        <taxon>Metazoa</taxon>
        <taxon>Ecdysozoa</taxon>
        <taxon>Arthropoda</taxon>
        <taxon>Hexapoda</taxon>
        <taxon>Insecta</taxon>
        <taxon>Pterygota</taxon>
        <taxon>Neoptera</taxon>
        <taxon>Endopterygota</taxon>
        <taxon>Hymenoptera</taxon>
        <taxon>Apocrita</taxon>
        <taxon>Aculeata</taxon>
        <taxon>Formicoidea</taxon>
        <taxon>Formicidae</taxon>
        <taxon>Dorylinae</taxon>
        <taxon>Ooceraea</taxon>
    </lineage>
</organism>
<evidence type="ECO:0000313" key="3">
    <source>
        <dbReference type="Proteomes" id="UP000053097"/>
    </source>
</evidence>
<gene>
    <name evidence="2" type="ORF">X777_00694</name>
</gene>
<keyword evidence="3" id="KW-1185">Reference proteome</keyword>
<evidence type="ECO:0000259" key="1">
    <source>
        <dbReference type="Pfam" id="PF16087"/>
    </source>
</evidence>
<protein>
    <recommendedName>
        <fullName evidence="1">DUF4817 domain-containing protein</fullName>
    </recommendedName>
</protein>
<proteinExistence type="predicted"/>
<name>A0A026WSC4_OOCBI</name>
<reference evidence="2 3" key="1">
    <citation type="journal article" date="2014" name="Curr. Biol.">
        <title>The genome of the clonal raider ant Cerapachys biroi.</title>
        <authorList>
            <person name="Oxley P.R."/>
            <person name="Ji L."/>
            <person name="Fetter-Pruneda I."/>
            <person name="McKenzie S.K."/>
            <person name="Li C."/>
            <person name="Hu H."/>
            <person name="Zhang G."/>
            <person name="Kronauer D.J."/>
        </authorList>
    </citation>
    <scope>NUCLEOTIDE SEQUENCE [LARGE SCALE GENOMIC DNA]</scope>
</reference>
<dbReference type="Proteomes" id="UP000053097">
    <property type="component" value="Unassembled WGS sequence"/>
</dbReference>
<evidence type="ECO:0000313" key="2">
    <source>
        <dbReference type="EMBL" id="EZA58873.1"/>
    </source>
</evidence>
<accession>A0A026WSC4</accession>
<dbReference type="InterPro" id="IPR032135">
    <property type="entry name" value="DUF4817"/>
</dbReference>
<feature type="domain" description="DUF4817" evidence="1">
    <location>
        <begin position="14"/>
        <end position="56"/>
    </location>
</feature>
<sequence length="99" mass="11660">MAGYSNIELADIHYVYGRANGNCREAQRLYQQIYPQRRCPAKNFCSVHRRLRETGSFLPGTVYQKLIEDETETFEHLQSKSKRLDELQKIQDLAQDRSH</sequence>
<dbReference type="EMBL" id="KK107115">
    <property type="protein sequence ID" value="EZA58873.1"/>
    <property type="molecule type" value="Genomic_DNA"/>
</dbReference>